<feature type="compositionally biased region" description="Basic and acidic residues" evidence="1">
    <location>
        <begin position="132"/>
        <end position="141"/>
    </location>
</feature>
<organism evidence="2 3">
    <name type="scientific">Puccinia triticina</name>
    <dbReference type="NCBI Taxonomy" id="208348"/>
    <lineage>
        <taxon>Eukaryota</taxon>
        <taxon>Fungi</taxon>
        <taxon>Dikarya</taxon>
        <taxon>Basidiomycota</taxon>
        <taxon>Pucciniomycotina</taxon>
        <taxon>Pucciniomycetes</taxon>
        <taxon>Pucciniales</taxon>
        <taxon>Pucciniaceae</taxon>
        <taxon>Puccinia</taxon>
    </lineage>
</organism>
<feature type="compositionally biased region" description="Gly residues" evidence="1">
    <location>
        <begin position="36"/>
        <end position="46"/>
    </location>
</feature>
<feature type="compositionally biased region" description="Basic and acidic residues" evidence="1">
    <location>
        <begin position="47"/>
        <end position="58"/>
    </location>
</feature>
<evidence type="ECO:0000313" key="3">
    <source>
        <dbReference type="Proteomes" id="UP001164743"/>
    </source>
</evidence>
<dbReference type="RefSeq" id="XP_053019659.1">
    <property type="nucleotide sequence ID" value="XM_053168451.1"/>
</dbReference>
<proteinExistence type="predicted"/>
<dbReference type="GeneID" id="77809346"/>
<evidence type="ECO:0000313" key="2">
    <source>
        <dbReference type="EMBL" id="WAQ84104.1"/>
    </source>
</evidence>
<feature type="region of interest" description="Disordered" evidence="1">
    <location>
        <begin position="132"/>
        <end position="171"/>
    </location>
</feature>
<keyword evidence="3" id="KW-1185">Reference proteome</keyword>
<protein>
    <submittedName>
        <fullName evidence="2">Uncharacterized protein</fullName>
    </submittedName>
</protein>
<sequence length="206" mass="21284">MRQMSRHRKRGSEEGSDGSRGGGASERARSRRPSGDRGGGGAGGGGRGERGREGGREMVEEEVVVVVQDAGKRGVPGRRGGGVAGELVMDVRARGGAGGTGGGCRIWSSWFPNGWEETGVVERGGMCGRRSEAAVEGREASKGVPGRSPDPASGRTGVRRPSAPPAGGSSPVSRAFSIVIVDRAISSSMCALSRWIMLACSFPFDR</sequence>
<name>A0ABY7CFU3_9BASI</name>
<gene>
    <name evidence="2" type="ORF">PtA15_4A555</name>
</gene>
<dbReference type="Proteomes" id="UP001164743">
    <property type="component" value="Chromosome 4A"/>
</dbReference>
<feature type="compositionally biased region" description="Basic residues" evidence="1">
    <location>
        <begin position="1"/>
        <end position="10"/>
    </location>
</feature>
<evidence type="ECO:0000256" key="1">
    <source>
        <dbReference type="SAM" id="MobiDB-lite"/>
    </source>
</evidence>
<accession>A0ABY7CFU3</accession>
<feature type="compositionally biased region" description="Low complexity" evidence="1">
    <location>
        <begin position="159"/>
        <end position="171"/>
    </location>
</feature>
<dbReference type="EMBL" id="CP110424">
    <property type="protein sequence ID" value="WAQ84104.1"/>
    <property type="molecule type" value="Genomic_DNA"/>
</dbReference>
<feature type="region of interest" description="Disordered" evidence="1">
    <location>
        <begin position="1"/>
        <end position="62"/>
    </location>
</feature>
<reference evidence="2" key="1">
    <citation type="submission" date="2022-10" db="EMBL/GenBank/DDBJ databases">
        <title>Puccinia triticina Genome sequencing and assembly.</title>
        <authorList>
            <person name="Li C."/>
        </authorList>
    </citation>
    <scope>NUCLEOTIDE SEQUENCE</scope>
    <source>
        <strain evidence="2">Pt15</strain>
    </source>
</reference>